<dbReference type="Proteomes" id="UP001202827">
    <property type="component" value="Unassembled WGS sequence"/>
</dbReference>
<evidence type="ECO:0000313" key="1">
    <source>
        <dbReference type="EMBL" id="MCK8779879.1"/>
    </source>
</evidence>
<dbReference type="SUPFAM" id="SSF53756">
    <property type="entry name" value="UDP-Glycosyltransferase/glycogen phosphorylase"/>
    <property type="match status" value="1"/>
</dbReference>
<evidence type="ECO:0000313" key="2">
    <source>
        <dbReference type="Proteomes" id="UP001202827"/>
    </source>
</evidence>
<dbReference type="RefSeq" id="WP_248682568.1">
    <property type="nucleotide sequence ID" value="NZ_JALPRY010000008.1"/>
</dbReference>
<keyword evidence="1" id="KW-0808">Transferase</keyword>
<protein>
    <submittedName>
        <fullName evidence="1">Glycosyl transferase family 1</fullName>
    </submittedName>
</protein>
<proteinExistence type="predicted"/>
<dbReference type="GO" id="GO:0016740">
    <property type="term" value="F:transferase activity"/>
    <property type="evidence" value="ECO:0007669"/>
    <property type="project" value="UniProtKB-KW"/>
</dbReference>
<organism evidence="1 2">
    <name type="scientific">Neorhizobium turbinariae</name>
    <dbReference type="NCBI Taxonomy" id="2937795"/>
    <lineage>
        <taxon>Bacteria</taxon>
        <taxon>Pseudomonadati</taxon>
        <taxon>Pseudomonadota</taxon>
        <taxon>Alphaproteobacteria</taxon>
        <taxon>Hyphomicrobiales</taxon>
        <taxon>Rhizobiaceae</taxon>
        <taxon>Rhizobium/Agrobacterium group</taxon>
        <taxon>Neorhizobium</taxon>
    </lineage>
</organism>
<accession>A0ABT0IPS8</accession>
<sequence>MTEVLYLAHDLSDAAVRRRVLMLKTGGARVTVAGFQRAGNVLADDPDVPIVVLGRTADAKMGQRVAAVLKASLALKQKLAHVRKPDVIIARNLEMLALAGRASRLFGGEIPVAYECLDIHRLLLDEGAKGYMLRLAEGHFGRNASLLLTSSPAFIENYFKQRSRLDLPTLLVENKVLDIKGDLATAWRRPPAPAVGQPWRIGWFGALRCRKSLQILTDLAARLEGRVEIVLRGRPAYSEFDDFDEQVRQAPQVEFHGPYRNPEDLGGIYGDIHFAWAIDFFEEGLNSQWLLPNRLYESSLYGAVPIALASTETGRFLQRRSVGLTLEAATSDQLVNLFNGMDRERYNDLVGTIAASDRKSWITGPEECRALVRHLADLPRHADTKVLSLSSPLHSGGTS</sequence>
<comment type="caution">
    <text evidence="1">The sequence shown here is derived from an EMBL/GenBank/DDBJ whole genome shotgun (WGS) entry which is preliminary data.</text>
</comment>
<dbReference type="EMBL" id="JALPRY010000008">
    <property type="protein sequence ID" value="MCK8779879.1"/>
    <property type="molecule type" value="Genomic_DNA"/>
</dbReference>
<keyword evidence="2" id="KW-1185">Reference proteome</keyword>
<name>A0ABT0IPS8_9HYPH</name>
<reference evidence="1 2" key="1">
    <citation type="submission" date="2022-04" db="EMBL/GenBank/DDBJ databases">
        <title>Rhizobium coralii sp. nov., isolated from coral Turbinaria peltata.</title>
        <authorList>
            <person name="Sun H."/>
        </authorList>
    </citation>
    <scope>NUCLEOTIDE SEQUENCE [LARGE SCALE GENOMIC DNA]</scope>
    <source>
        <strain evidence="1 2">NTR19</strain>
    </source>
</reference>
<gene>
    <name evidence="1" type="ORF">M0654_07740</name>
</gene>